<sequence>MTTNQPGPGAAGNGAPIAILAVIFGGGALFAGGWLGGTLGAAVAGGGWDPPPFSLASARDFVTGGPSQLWPEAPGAAVGGAVVLLLAVLLGGGLAAWRIYQRFSRPRGLANRRDVQALTPRQAAKRARSLRPSLKGVREVAPADRGLLIGDLDPGGPELRASDEDTVLAVMAPRAGKSSAVAVPAVLEAPGAALLTSNKADVFAITKRARGKVGTTMTLDPQGVAHVEREMWVDLLADARHIEGASRLAGHFTSAAADAQAKMDFWSQAARNTLTALFHSAAISGATVNDVLAWLATPSDRAPVNALRGHNDALADQLASTVAGAPETRDGIYETARQAVACLLDPQVAAWVTPDKHRPQFEPHKFVVSRDTLYLLSKNGGGSAAGVIAAVTDMLFRAGVAAGEAAGGRLPNPMRAILDEAANVCKIDDLPDLYSHLGSRGITPVTILQSYRQGVRVWGEPGMDSLWSASTVKLVGAGTDDAAFAENISRLIGEHKVRETSVSYGSSGRSTSTQRQRERILEAAQVRALPKGRGLLLATGVPVAMVKLRPWYAEPYASEIGPDAAAEEAAIAERAGKKALA</sequence>
<dbReference type="EMBL" id="OCNE01000031">
    <property type="protein sequence ID" value="SOD67445.1"/>
    <property type="molecule type" value="Genomic_DNA"/>
</dbReference>
<dbReference type="AlphaFoldDB" id="A0A286E943"/>
<feature type="transmembrane region" description="Helical" evidence="6">
    <location>
        <begin position="12"/>
        <end position="35"/>
    </location>
</feature>
<proteinExistence type="predicted"/>
<evidence type="ECO:0000256" key="4">
    <source>
        <dbReference type="ARBA" id="ARBA00022989"/>
    </source>
</evidence>
<keyword evidence="4 6" id="KW-1133">Transmembrane helix</keyword>
<dbReference type="GO" id="GO:0005886">
    <property type="term" value="C:plasma membrane"/>
    <property type="evidence" value="ECO:0007669"/>
    <property type="project" value="UniProtKB-SubCell"/>
</dbReference>
<keyword evidence="3 6" id="KW-0812">Transmembrane</keyword>
<feature type="transmembrane region" description="Helical" evidence="6">
    <location>
        <begin position="76"/>
        <end position="97"/>
    </location>
</feature>
<evidence type="ECO:0000313" key="8">
    <source>
        <dbReference type="EMBL" id="SOD67445.1"/>
    </source>
</evidence>
<dbReference type="PANTHER" id="PTHR37937">
    <property type="entry name" value="CONJUGATIVE TRANSFER: DNA TRANSPORT"/>
    <property type="match status" value="1"/>
</dbReference>
<dbReference type="CDD" id="cd01127">
    <property type="entry name" value="TrwB_TraG_TraD_VirD4"/>
    <property type="match status" value="1"/>
</dbReference>
<keyword evidence="2" id="KW-1003">Cell membrane</keyword>
<keyword evidence="9" id="KW-1185">Reference proteome</keyword>
<dbReference type="InterPro" id="IPR027417">
    <property type="entry name" value="P-loop_NTPase"/>
</dbReference>
<dbReference type="Pfam" id="PF12696">
    <property type="entry name" value="TraG-D_C"/>
    <property type="match status" value="1"/>
</dbReference>
<dbReference type="Gene3D" id="3.40.50.300">
    <property type="entry name" value="P-loop containing nucleotide triphosphate hydrolases"/>
    <property type="match status" value="1"/>
</dbReference>
<evidence type="ECO:0000256" key="5">
    <source>
        <dbReference type="ARBA" id="ARBA00023136"/>
    </source>
</evidence>
<dbReference type="OrthoDB" id="226701at2"/>
<evidence type="ECO:0000313" key="9">
    <source>
        <dbReference type="Proteomes" id="UP000219072"/>
    </source>
</evidence>
<evidence type="ECO:0000256" key="1">
    <source>
        <dbReference type="ARBA" id="ARBA00004651"/>
    </source>
</evidence>
<dbReference type="RefSeq" id="WP_097234009.1">
    <property type="nucleotide sequence ID" value="NZ_OCNE01000031.1"/>
</dbReference>
<evidence type="ECO:0000256" key="2">
    <source>
        <dbReference type="ARBA" id="ARBA00022475"/>
    </source>
</evidence>
<feature type="domain" description="TraD/TraG TraM recognition site" evidence="7">
    <location>
        <begin position="413"/>
        <end position="531"/>
    </location>
</feature>
<accession>A0A286E943</accession>
<comment type="subcellular location">
    <subcellularLocation>
        <location evidence="1">Cell membrane</location>
        <topology evidence="1">Multi-pass membrane protein</topology>
    </subcellularLocation>
</comment>
<evidence type="ECO:0000256" key="3">
    <source>
        <dbReference type="ARBA" id="ARBA00022692"/>
    </source>
</evidence>
<dbReference type="PANTHER" id="PTHR37937:SF1">
    <property type="entry name" value="CONJUGATIVE TRANSFER: DNA TRANSPORT"/>
    <property type="match status" value="1"/>
</dbReference>
<name>A0A286E943_9ACTN</name>
<keyword evidence="5 6" id="KW-0472">Membrane</keyword>
<dbReference type="SUPFAM" id="SSF52540">
    <property type="entry name" value="P-loop containing nucleoside triphosphate hydrolases"/>
    <property type="match status" value="1"/>
</dbReference>
<evidence type="ECO:0000259" key="7">
    <source>
        <dbReference type="Pfam" id="PF12696"/>
    </source>
</evidence>
<reference evidence="8 9" key="1">
    <citation type="submission" date="2017-09" db="EMBL/GenBank/DDBJ databases">
        <authorList>
            <person name="Ehlers B."/>
            <person name="Leendertz F.H."/>
        </authorList>
    </citation>
    <scope>NUCLEOTIDE SEQUENCE [LARGE SCALE GENOMIC DNA]</scope>
    <source>
        <strain evidence="8 9">CGMCC 4.7095</strain>
    </source>
</reference>
<dbReference type="InterPro" id="IPR032689">
    <property type="entry name" value="TraG-D_C"/>
</dbReference>
<dbReference type="InterPro" id="IPR051539">
    <property type="entry name" value="T4SS-coupling_protein"/>
</dbReference>
<protein>
    <submittedName>
        <fullName evidence="8">Type IV secretory pathway, VirD4 component, TraG/TraD family ATPase</fullName>
    </submittedName>
</protein>
<evidence type="ECO:0000256" key="6">
    <source>
        <dbReference type="SAM" id="Phobius"/>
    </source>
</evidence>
<dbReference type="Proteomes" id="UP000219072">
    <property type="component" value="Unassembled WGS sequence"/>
</dbReference>
<organism evidence="8 9">
    <name type="scientific">Streptomyces zhaozhouensis</name>
    <dbReference type="NCBI Taxonomy" id="1300267"/>
    <lineage>
        <taxon>Bacteria</taxon>
        <taxon>Bacillati</taxon>
        <taxon>Actinomycetota</taxon>
        <taxon>Actinomycetes</taxon>
        <taxon>Kitasatosporales</taxon>
        <taxon>Streptomycetaceae</taxon>
        <taxon>Streptomyces</taxon>
    </lineage>
</organism>
<gene>
    <name evidence="8" type="ORF">SAMN06297387_13119</name>
</gene>